<organism evidence="6 7">
    <name type="scientific">Streptomyces koyangensis</name>
    <dbReference type="NCBI Taxonomy" id="188770"/>
    <lineage>
        <taxon>Bacteria</taxon>
        <taxon>Bacillati</taxon>
        <taxon>Actinomycetota</taxon>
        <taxon>Actinomycetes</taxon>
        <taxon>Kitasatosporales</taxon>
        <taxon>Streptomycetaceae</taxon>
        <taxon>Streptomyces</taxon>
        <taxon>Streptomyces aurantiacus group</taxon>
    </lineage>
</organism>
<dbReference type="InterPro" id="IPR001647">
    <property type="entry name" value="HTH_TetR"/>
</dbReference>
<keyword evidence="3" id="KW-0804">Transcription</keyword>
<dbReference type="GO" id="GO:0003700">
    <property type="term" value="F:DNA-binding transcription factor activity"/>
    <property type="evidence" value="ECO:0007669"/>
    <property type="project" value="TreeGrafter"/>
</dbReference>
<dbReference type="PROSITE" id="PS50977">
    <property type="entry name" value="HTH_TETR_2"/>
    <property type="match status" value="1"/>
</dbReference>
<dbReference type="SUPFAM" id="SSF46689">
    <property type="entry name" value="Homeodomain-like"/>
    <property type="match status" value="1"/>
</dbReference>
<dbReference type="PANTHER" id="PTHR30055">
    <property type="entry name" value="HTH-TYPE TRANSCRIPTIONAL REGULATOR RUTR"/>
    <property type="match status" value="1"/>
</dbReference>
<name>A0A385D652_9ACTN</name>
<proteinExistence type="predicted"/>
<feature type="domain" description="HTH tetR-type" evidence="5">
    <location>
        <begin position="28"/>
        <end position="88"/>
    </location>
</feature>
<evidence type="ECO:0000313" key="7">
    <source>
        <dbReference type="Proteomes" id="UP000259636"/>
    </source>
</evidence>
<dbReference type="PANTHER" id="PTHR30055:SF238">
    <property type="entry name" value="MYCOFACTOCIN BIOSYNTHESIS TRANSCRIPTIONAL REGULATOR MFTR-RELATED"/>
    <property type="match status" value="1"/>
</dbReference>
<dbReference type="PRINTS" id="PR00455">
    <property type="entry name" value="HTHTETR"/>
</dbReference>
<dbReference type="GO" id="GO:0000976">
    <property type="term" value="F:transcription cis-regulatory region binding"/>
    <property type="evidence" value="ECO:0007669"/>
    <property type="project" value="TreeGrafter"/>
</dbReference>
<dbReference type="EMBL" id="CP031742">
    <property type="protein sequence ID" value="AXQ53207.1"/>
    <property type="molecule type" value="Genomic_DNA"/>
</dbReference>
<keyword evidence="1" id="KW-0805">Transcription regulation</keyword>
<gene>
    <name evidence="6" type="ORF">D0C37_00130</name>
</gene>
<feature type="DNA-binding region" description="H-T-H motif" evidence="4">
    <location>
        <begin position="51"/>
        <end position="70"/>
    </location>
</feature>
<evidence type="ECO:0000256" key="4">
    <source>
        <dbReference type="PROSITE-ProRule" id="PRU00335"/>
    </source>
</evidence>
<dbReference type="GeneID" id="300112662"/>
<dbReference type="KEGG" id="sky:D0C37_00130"/>
<dbReference type="AlphaFoldDB" id="A0A385D652"/>
<dbReference type="InterPro" id="IPR050109">
    <property type="entry name" value="HTH-type_TetR-like_transc_reg"/>
</dbReference>
<dbReference type="Pfam" id="PF00440">
    <property type="entry name" value="TetR_N"/>
    <property type="match status" value="1"/>
</dbReference>
<evidence type="ECO:0000259" key="5">
    <source>
        <dbReference type="PROSITE" id="PS50977"/>
    </source>
</evidence>
<dbReference type="Proteomes" id="UP000259636">
    <property type="component" value="Chromosome"/>
</dbReference>
<dbReference type="RefSeq" id="WP_117348378.1">
    <property type="nucleotide sequence ID" value="NZ_CP031742.1"/>
</dbReference>
<protein>
    <submittedName>
        <fullName evidence="6">TetR family transcriptional regulator</fullName>
    </submittedName>
</protein>
<dbReference type="Gene3D" id="1.10.357.10">
    <property type="entry name" value="Tetracycline Repressor, domain 2"/>
    <property type="match status" value="1"/>
</dbReference>
<sequence>MSAGRAADPTRQAAATGTQTALLERRKTALQLEIARAAVTLFTAQGVARTTGEQIAQAVGISSRTLWRHFPSKEGCVRPLLTSGLDSAVDALGDWPADVSLVDYLDSLRQRQVLPTPEPAVLQLLQLACSDPALRPVWLQAHDDALDILAGVLARRSGQVRDALPVQVHAAILNSALRVGAEDFVLRSAQDPRALPQHLLAALRIASDSLPY</sequence>
<evidence type="ECO:0000256" key="2">
    <source>
        <dbReference type="ARBA" id="ARBA00023125"/>
    </source>
</evidence>
<evidence type="ECO:0000256" key="3">
    <source>
        <dbReference type="ARBA" id="ARBA00023163"/>
    </source>
</evidence>
<reference evidence="6 7" key="1">
    <citation type="submission" date="2018-08" db="EMBL/GenBank/DDBJ databases">
        <authorList>
            <person name="Ferrada E.E."/>
            <person name="Latorre B.A."/>
        </authorList>
    </citation>
    <scope>NUCLEOTIDE SEQUENCE [LARGE SCALE GENOMIC DNA]</scope>
    <source>
        <strain evidence="6 7">VK-A60T</strain>
    </source>
</reference>
<evidence type="ECO:0000256" key="1">
    <source>
        <dbReference type="ARBA" id="ARBA00023015"/>
    </source>
</evidence>
<keyword evidence="2 4" id="KW-0238">DNA-binding</keyword>
<accession>A0A385D652</accession>
<evidence type="ECO:0000313" key="6">
    <source>
        <dbReference type="EMBL" id="AXQ53207.1"/>
    </source>
</evidence>
<dbReference type="InterPro" id="IPR009057">
    <property type="entry name" value="Homeodomain-like_sf"/>
</dbReference>